<evidence type="ECO:0000259" key="2">
    <source>
        <dbReference type="Pfam" id="PF13472"/>
    </source>
</evidence>
<evidence type="ECO:0000313" key="3">
    <source>
        <dbReference type="EMBL" id="KAK4442239.1"/>
    </source>
</evidence>
<dbReference type="Pfam" id="PF13472">
    <property type="entry name" value="Lipase_GDSL_2"/>
    <property type="match status" value="1"/>
</dbReference>
<dbReference type="PANTHER" id="PTHR30383:SF31">
    <property type="entry name" value="SGNH HYDROLASE-TYPE ESTERASE DOMAIN-CONTAINING PROTEIN-RELATED"/>
    <property type="match status" value="1"/>
</dbReference>
<dbReference type="Gene3D" id="2.130.10.130">
    <property type="entry name" value="Integrin alpha, N-terminal"/>
    <property type="match status" value="1"/>
</dbReference>
<gene>
    <name evidence="3" type="ORF">QBC34DRAFT_455938</name>
</gene>
<reference evidence="3" key="1">
    <citation type="journal article" date="2023" name="Mol. Phylogenet. Evol.">
        <title>Genome-scale phylogeny and comparative genomics of the fungal order Sordariales.</title>
        <authorList>
            <person name="Hensen N."/>
            <person name="Bonometti L."/>
            <person name="Westerberg I."/>
            <person name="Brannstrom I.O."/>
            <person name="Guillou S."/>
            <person name="Cros-Aarteil S."/>
            <person name="Calhoun S."/>
            <person name="Haridas S."/>
            <person name="Kuo A."/>
            <person name="Mondo S."/>
            <person name="Pangilinan J."/>
            <person name="Riley R."/>
            <person name="LaButti K."/>
            <person name="Andreopoulos B."/>
            <person name="Lipzen A."/>
            <person name="Chen C."/>
            <person name="Yan M."/>
            <person name="Daum C."/>
            <person name="Ng V."/>
            <person name="Clum A."/>
            <person name="Steindorff A."/>
            <person name="Ohm R.A."/>
            <person name="Martin F."/>
            <person name="Silar P."/>
            <person name="Natvig D.O."/>
            <person name="Lalanne C."/>
            <person name="Gautier V."/>
            <person name="Ament-Velasquez S.L."/>
            <person name="Kruys A."/>
            <person name="Hutchinson M.I."/>
            <person name="Powell A.J."/>
            <person name="Barry K."/>
            <person name="Miller A.N."/>
            <person name="Grigoriev I.V."/>
            <person name="Debuchy R."/>
            <person name="Gladieux P."/>
            <person name="Hiltunen Thoren M."/>
            <person name="Johannesson H."/>
        </authorList>
    </citation>
    <scope>NUCLEOTIDE SEQUENCE</scope>
    <source>
        <strain evidence="3">PSN243</strain>
    </source>
</reference>
<sequence>MSLLIFGAQHHFRSFASLFGLFLFSIFFLSLSVHSLTVRHVDNFVSNDTSASVLARLGEARALAARDAPDFYLRTLPLGASIMFGQGSSHKNGARKIIRDQLRQWGYQVNMVGSRTNGDMADNAVEATSGFTVENVTTAAMSNGVKYQPNIVLINAGTNDASRGIAIHQIGDRMNALLDGLYREIPGVTIILSTVLRSLHSGIELRRHRINAQYRQLAHERRHQFGQRIVLADLESPGTDYKFLDGVHIPIVDEVHPTDEGFKLFGAVFLRGILEAQEAGMIQPPNPTQWPDNEGTVIDNTCDPQYGVSKGPFQIQQGSISAHDDEYTHRSQLMGYDVRMVVNATENPFMFARLSRDDPRHHLIQYTDETDPALGRKMYSGSSTILPRPGGGTRSPRGVRWADIDGDGLDDFLCVTLAGEVYATLNPGFAHRFPQDRVRFADINGDGRVDYCVIADNLDIRCWQNGGHGRMPAYWQAMGIVLKAPPEAAGPIGIRFADLNGDGRDDFLYMDDTGKAWTYTNRRGCAKGQIGQGMTPTWRPAVNKPTHGGMNVAGARANIHLINVYDSPAHFGGLARKDYVWAKADRVNRDGTTTYQFRNTGSGGAKLRGDGARHCNMRSKGAGSARPAQDYLWVDSVGMIRLFESKGGSFADPPYWGDNYVIWEAAVDGGERIDRRDLHLADWDGDGLCDIIWVTNSPGGPIFVWVNKYGQNGKTGKDGFAWEGRRAIHPGDGKARQMRGVGLHDMGVHFADLDGDGRADMISLEKNGRAFGWINKGGGAWTYHAQLKTSEGRDRANLRFADVDGDGKAELLYINPWNGDISVWRNRGPIPHGPSGSAFTWDRKGILFEGVAQGSCTAFTDVDGDGRAELTRIDAMTNVAHTWLNVCGERGGDDHNTHTTRDYIPAPDVDDKLAALAAAEWPSRPNDNDELRGGALDKLSPAQQRELMGRIAFVGDTCSQYQQYKVYAGMLQMWQLQDAAYRTITDRVRWTEHAWTAAFFGSMPAKPMQAAEIILTDLAGKWGRTSADWQPARLRVRCEDFCPPHINGGYLVEGGADDQTLTFCGRYFNGFDTPHLVERAFTRLSNLEDYMNLGSIFLGVLLHHRLVAPAPSRIHDVEMFWSQGNPDSSRGAAAAKGLCARPAHHGSATWVPLPDPAPPPGSINIGNGGGIPPGNGGGGGGNTETLYCEVTICDITPDQCVPDADDEYGRYPSDYQDELDDELPGEVTRRELHQLAERGAARNFRAILSRALGYVGRSQELEMASREYPNLQQHMTNVRNTPSMPRVAFVADTQYSLCGPATIRRAILEPSRGPPDHMHVEHVFSQVSLSRFYASAEYGRYWDNTRPADYVRNTTGVDVGQAHPEGPVMAAIRRSFLLERFNSPTGLPDGLPPVTPGWFSSRNPSLRLFDAIGSDTNFGQLHLLSGHVNAMKGRFESGNAPMGKTRFNRALRGATDANRDAPLVDIMTLLSPFRDVGFAFSYLRDPLVVASRRRTVNLMIEKFLMYELLLDSDSRLDGIAMAFRDWDQLHHRGISQFVRDWAYGRMDQIRIRYRQVPNARYREELLRALDLIEPTLQNGSIYSRYLD</sequence>
<accession>A0AAV9G159</accession>
<evidence type="ECO:0000256" key="1">
    <source>
        <dbReference type="ARBA" id="ARBA00022729"/>
    </source>
</evidence>
<dbReference type="InterPro" id="IPR036514">
    <property type="entry name" value="SGNH_hydro_sf"/>
</dbReference>
<dbReference type="InterPro" id="IPR028994">
    <property type="entry name" value="Integrin_alpha_N"/>
</dbReference>
<feature type="domain" description="SGNH hydrolase-type esterase" evidence="2">
    <location>
        <begin position="78"/>
        <end position="263"/>
    </location>
</feature>
<keyword evidence="4" id="KW-1185">Reference proteome</keyword>
<dbReference type="SUPFAM" id="SSF52266">
    <property type="entry name" value="SGNH hydrolase"/>
    <property type="match status" value="1"/>
</dbReference>
<protein>
    <recommendedName>
        <fullName evidence="2">SGNH hydrolase-type esterase domain-containing protein</fullName>
    </recommendedName>
</protein>
<reference evidence="3" key="2">
    <citation type="submission" date="2023-05" db="EMBL/GenBank/DDBJ databases">
        <authorList>
            <consortium name="Lawrence Berkeley National Laboratory"/>
            <person name="Steindorff A."/>
            <person name="Hensen N."/>
            <person name="Bonometti L."/>
            <person name="Westerberg I."/>
            <person name="Brannstrom I.O."/>
            <person name="Guillou S."/>
            <person name="Cros-Aarteil S."/>
            <person name="Calhoun S."/>
            <person name="Haridas S."/>
            <person name="Kuo A."/>
            <person name="Mondo S."/>
            <person name="Pangilinan J."/>
            <person name="Riley R."/>
            <person name="Labutti K."/>
            <person name="Andreopoulos B."/>
            <person name="Lipzen A."/>
            <person name="Chen C."/>
            <person name="Yanf M."/>
            <person name="Daum C."/>
            <person name="Ng V."/>
            <person name="Clum A."/>
            <person name="Ohm R."/>
            <person name="Martin F."/>
            <person name="Silar P."/>
            <person name="Natvig D."/>
            <person name="Lalanne C."/>
            <person name="Gautier V."/>
            <person name="Ament-Velasquez S.L."/>
            <person name="Kruys A."/>
            <person name="Hutchinson M.I."/>
            <person name="Powell A.J."/>
            <person name="Barry K."/>
            <person name="Miller A.N."/>
            <person name="Grigoriev I.V."/>
            <person name="Debuchy R."/>
            <person name="Gladieux P."/>
            <person name="Thoren M.H."/>
            <person name="Johannesson H."/>
        </authorList>
    </citation>
    <scope>NUCLEOTIDE SEQUENCE</scope>
    <source>
        <strain evidence="3">PSN243</strain>
    </source>
</reference>
<dbReference type="InterPro" id="IPR013517">
    <property type="entry name" value="FG-GAP"/>
</dbReference>
<proteinExistence type="predicted"/>
<dbReference type="GO" id="GO:0004622">
    <property type="term" value="F:phosphatidylcholine lysophospholipase activity"/>
    <property type="evidence" value="ECO:0007669"/>
    <property type="project" value="TreeGrafter"/>
</dbReference>
<organism evidence="3 4">
    <name type="scientific">Podospora aff. communis PSN243</name>
    <dbReference type="NCBI Taxonomy" id="3040156"/>
    <lineage>
        <taxon>Eukaryota</taxon>
        <taxon>Fungi</taxon>
        <taxon>Dikarya</taxon>
        <taxon>Ascomycota</taxon>
        <taxon>Pezizomycotina</taxon>
        <taxon>Sordariomycetes</taxon>
        <taxon>Sordariomycetidae</taxon>
        <taxon>Sordariales</taxon>
        <taxon>Podosporaceae</taxon>
        <taxon>Podospora</taxon>
    </lineage>
</organism>
<dbReference type="PANTHER" id="PTHR30383">
    <property type="entry name" value="THIOESTERASE 1/PROTEASE 1/LYSOPHOSPHOLIPASE L1"/>
    <property type="match status" value="1"/>
</dbReference>
<name>A0AAV9G159_9PEZI</name>
<dbReference type="Proteomes" id="UP001321760">
    <property type="component" value="Unassembled WGS sequence"/>
</dbReference>
<dbReference type="SUPFAM" id="SSF69318">
    <property type="entry name" value="Integrin alpha N-terminal domain"/>
    <property type="match status" value="2"/>
</dbReference>
<comment type="caution">
    <text evidence="3">The sequence shown here is derived from an EMBL/GenBank/DDBJ whole genome shotgun (WGS) entry which is preliminary data.</text>
</comment>
<dbReference type="InterPro" id="IPR051532">
    <property type="entry name" value="Ester_Hydrolysis_Enzymes"/>
</dbReference>
<dbReference type="Gene3D" id="3.40.50.1110">
    <property type="entry name" value="SGNH hydrolase"/>
    <property type="match status" value="1"/>
</dbReference>
<dbReference type="Pfam" id="PF13517">
    <property type="entry name" value="FG-GAP_3"/>
    <property type="match status" value="2"/>
</dbReference>
<evidence type="ECO:0000313" key="4">
    <source>
        <dbReference type="Proteomes" id="UP001321760"/>
    </source>
</evidence>
<keyword evidence="1" id="KW-0732">Signal</keyword>
<dbReference type="InterPro" id="IPR013830">
    <property type="entry name" value="SGNH_hydro"/>
</dbReference>
<dbReference type="EMBL" id="MU866024">
    <property type="protein sequence ID" value="KAK4442239.1"/>
    <property type="molecule type" value="Genomic_DNA"/>
</dbReference>